<comment type="caution">
    <text evidence="1">The sequence shown here is derived from an EMBL/GenBank/DDBJ whole genome shotgun (WGS) entry which is preliminary data.</text>
</comment>
<dbReference type="EMBL" id="JACIFF010000003">
    <property type="protein sequence ID" value="MBB4078909.1"/>
    <property type="molecule type" value="Genomic_DNA"/>
</dbReference>
<organism evidence="1 2">
    <name type="scientific">Neolewinella aquimaris</name>
    <dbReference type="NCBI Taxonomy" id="1835722"/>
    <lineage>
        <taxon>Bacteria</taxon>
        <taxon>Pseudomonadati</taxon>
        <taxon>Bacteroidota</taxon>
        <taxon>Saprospiria</taxon>
        <taxon>Saprospirales</taxon>
        <taxon>Lewinellaceae</taxon>
        <taxon>Neolewinella</taxon>
    </lineage>
</organism>
<protein>
    <submittedName>
        <fullName evidence="1">Uncharacterized protein</fullName>
    </submittedName>
</protein>
<name>A0A840EAS3_9BACT</name>
<dbReference type="Proteomes" id="UP000576209">
    <property type="component" value="Unassembled WGS sequence"/>
</dbReference>
<sequence>MRHLISILTTILFTTFCCSAQELSYREVFDEYVFTRNSEIITMREMIRSQERGSELNRLFRSANRNKDWANVLALSGGIVLGQALSDALWNDDSDDSLNRWQSYVAGALLLGVTFPLSATADKRVRQAVDLYNLDPALGDASAPLRPPLRVMSE</sequence>
<evidence type="ECO:0000313" key="2">
    <source>
        <dbReference type="Proteomes" id="UP000576209"/>
    </source>
</evidence>
<keyword evidence="2" id="KW-1185">Reference proteome</keyword>
<reference evidence="1 2" key="1">
    <citation type="submission" date="2020-08" db="EMBL/GenBank/DDBJ databases">
        <title>Genomic Encyclopedia of Type Strains, Phase IV (KMG-IV): sequencing the most valuable type-strain genomes for metagenomic binning, comparative biology and taxonomic classification.</title>
        <authorList>
            <person name="Goeker M."/>
        </authorList>
    </citation>
    <scope>NUCLEOTIDE SEQUENCE [LARGE SCALE GENOMIC DNA]</scope>
    <source>
        <strain evidence="1 2">DSM 105137</strain>
    </source>
</reference>
<dbReference type="RefSeq" id="WP_183495162.1">
    <property type="nucleotide sequence ID" value="NZ_JACIFF010000003.1"/>
</dbReference>
<proteinExistence type="predicted"/>
<gene>
    <name evidence="1" type="ORF">GGR28_001526</name>
</gene>
<dbReference type="AlphaFoldDB" id="A0A840EAS3"/>
<accession>A0A840EAS3</accession>
<evidence type="ECO:0000313" key="1">
    <source>
        <dbReference type="EMBL" id="MBB4078909.1"/>
    </source>
</evidence>